<dbReference type="PANTHER" id="PTHR43649">
    <property type="entry name" value="ARABINOSE-BINDING PROTEIN-RELATED"/>
    <property type="match status" value="1"/>
</dbReference>
<dbReference type="PANTHER" id="PTHR43649:SF31">
    <property type="entry name" value="SN-GLYCEROL-3-PHOSPHATE-BINDING PERIPLASMIC PROTEIN UGPB"/>
    <property type="match status" value="1"/>
</dbReference>
<dbReference type="InterPro" id="IPR006059">
    <property type="entry name" value="SBP"/>
</dbReference>
<dbReference type="Proteomes" id="UP000256977">
    <property type="component" value="Unassembled WGS sequence"/>
</dbReference>
<evidence type="ECO:0000313" key="6">
    <source>
        <dbReference type="Proteomes" id="UP000256977"/>
    </source>
</evidence>
<keyword evidence="4" id="KW-0732">Signal</keyword>
<dbReference type="InterPro" id="IPR050490">
    <property type="entry name" value="Bact_solute-bd_prot1"/>
</dbReference>
<evidence type="ECO:0000256" key="4">
    <source>
        <dbReference type="ARBA" id="ARBA00022729"/>
    </source>
</evidence>
<evidence type="ECO:0000256" key="1">
    <source>
        <dbReference type="ARBA" id="ARBA00004196"/>
    </source>
</evidence>
<keyword evidence="6" id="KW-1185">Reference proteome</keyword>
<dbReference type="Pfam" id="PF01547">
    <property type="entry name" value="SBP_bac_1"/>
    <property type="match status" value="1"/>
</dbReference>
<dbReference type="AlphaFoldDB" id="A0A3D9I6W5"/>
<keyword evidence="3" id="KW-0813">Transport</keyword>
<proteinExistence type="inferred from homology"/>
<dbReference type="PROSITE" id="PS51257">
    <property type="entry name" value="PROKAR_LIPOPROTEIN"/>
    <property type="match status" value="1"/>
</dbReference>
<evidence type="ECO:0000256" key="3">
    <source>
        <dbReference type="ARBA" id="ARBA00022448"/>
    </source>
</evidence>
<reference evidence="5 6" key="1">
    <citation type="submission" date="2018-07" db="EMBL/GenBank/DDBJ databases">
        <title>Genomic Encyclopedia of Type Strains, Phase III (KMG-III): the genomes of soil and plant-associated and newly described type strains.</title>
        <authorList>
            <person name="Whitman W."/>
        </authorList>
    </citation>
    <scope>NUCLEOTIDE SEQUENCE [LARGE SCALE GENOMIC DNA]</scope>
    <source>
        <strain evidence="5 6">CECT 7287</strain>
    </source>
</reference>
<comment type="subcellular location">
    <subcellularLocation>
        <location evidence="1">Cell envelope</location>
    </subcellularLocation>
</comment>
<name>A0A3D9I6W5_9BACL</name>
<dbReference type="Gene3D" id="3.40.190.10">
    <property type="entry name" value="Periplasmic binding protein-like II"/>
    <property type="match status" value="1"/>
</dbReference>
<dbReference type="GO" id="GO:0030313">
    <property type="term" value="C:cell envelope"/>
    <property type="evidence" value="ECO:0007669"/>
    <property type="project" value="UniProtKB-SubCell"/>
</dbReference>
<organism evidence="5 6">
    <name type="scientific">Cohnella phaseoli</name>
    <dbReference type="NCBI Taxonomy" id="456490"/>
    <lineage>
        <taxon>Bacteria</taxon>
        <taxon>Bacillati</taxon>
        <taxon>Bacillota</taxon>
        <taxon>Bacilli</taxon>
        <taxon>Bacillales</taxon>
        <taxon>Paenibacillaceae</taxon>
        <taxon>Cohnella</taxon>
    </lineage>
</organism>
<gene>
    <name evidence="5" type="ORF">DFP98_13636</name>
</gene>
<keyword evidence="5" id="KW-0762">Sugar transport</keyword>
<sequence>MPKQQTPVRLTSILLVFAVLSLVFLSACQKKEKDDLEDFDPNEPVKLKIMFSTEGGFDQQYGNLLQRKFPNIEYEVLPFKQGRMTNEDFREQINTEQPDILFTRDILFEELSAEGRLMELDPVIQQDQFDISSISPAVIEQLRVSGNGKLYGLSPDFVSSAVYYNADLFRKYGVEMPTDRMSWDEVLQLAQRFPTDGNEEERIYGFKASSTTTLYDMIIGVGKTMGLTPVSSDGLHLALQSEGWRKVFESVMQAYQSGSVLLAKGSTLEEIIRNDTEIFGNKNDKFINGQVAMRIDTFSYYSKILEGRRKLNTSDSFQLGIVTVPVNPATPDTTDAALFMASIFSINNHSAHKRAAWEVVKYINGEEIAKINSRTINTSTPSRKEYAKMFDDFNIEPFYALKTTPKRWSDNHSPAELTDSLRPLVTRELQLVADGAKSLDEAIETIQTEGQQLLDAYLVKSSSQGDE</sequence>
<dbReference type="EMBL" id="QRDZ01000036">
    <property type="protein sequence ID" value="RED57482.1"/>
    <property type="molecule type" value="Genomic_DNA"/>
</dbReference>
<evidence type="ECO:0000313" key="5">
    <source>
        <dbReference type="EMBL" id="RED57482.1"/>
    </source>
</evidence>
<dbReference type="RefSeq" id="WP_181918067.1">
    <property type="nucleotide sequence ID" value="NZ_QRDZ01000036.1"/>
</dbReference>
<protein>
    <submittedName>
        <fullName evidence="5">Multiple sugar transport system substrate-binding protein</fullName>
    </submittedName>
</protein>
<evidence type="ECO:0000256" key="2">
    <source>
        <dbReference type="ARBA" id="ARBA00008520"/>
    </source>
</evidence>
<comment type="caution">
    <text evidence="5">The sequence shown here is derived from an EMBL/GenBank/DDBJ whole genome shotgun (WGS) entry which is preliminary data.</text>
</comment>
<comment type="similarity">
    <text evidence="2">Belongs to the bacterial solute-binding protein 1 family.</text>
</comment>
<dbReference type="SUPFAM" id="SSF53850">
    <property type="entry name" value="Periplasmic binding protein-like II"/>
    <property type="match status" value="1"/>
</dbReference>
<accession>A0A3D9I6W5</accession>